<feature type="compositionally biased region" description="Low complexity" evidence="1">
    <location>
        <begin position="72"/>
        <end position="86"/>
    </location>
</feature>
<gene>
    <name evidence="3" type="ORF">B0T24DRAFT_586945</name>
</gene>
<organism evidence="3 4">
    <name type="scientific">Lasiosphaeria ovina</name>
    <dbReference type="NCBI Taxonomy" id="92902"/>
    <lineage>
        <taxon>Eukaryota</taxon>
        <taxon>Fungi</taxon>
        <taxon>Dikarya</taxon>
        <taxon>Ascomycota</taxon>
        <taxon>Pezizomycotina</taxon>
        <taxon>Sordariomycetes</taxon>
        <taxon>Sordariomycetidae</taxon>
        <taxon>Sordariales</taxon>
        <taxon>Lasiosphaeriaceae</taxon>
        <taxon>Lasiosphaeria</taxon>
    </lineage>
</organism>
<dbReference type="EMBL" id="JAULSN010000001">
    <property type="protein sequence ID" value="KAK3382152.1"/>
    <property type="molecule type" value="Genomic_DNA"/>
</dbReference>
<keyword evidence="4" id="KW-1185">Reference proteome</keyword>
<feature type="chain" id="PRO_5042061195" description="Secreted protein" evidence="2">
    <location>
        <begin position="23"/>
        <end position="168"/>
    </location>
</feature>
<dbReference type="AlphaFoldDB" id="A0AAE0NIL2"/>
<protein>
    <recommendedName>
        <fullName evidence="5">Secreted protein</fullName>
    </recommendedName>
</protein>
<sequence length="168" mass="18786">MYSTVYASLSWLLVCLCVDVRSVGMYVVCLCSSRLDRFQRSRESQRRRAWSMGPASIKAVAAAAHDLPQLGLQQLGRRHSSTTTKPAPKPDPTDTSAPDKAAVSWPSRNPYEPWRSGQPAFNKFIVRFSGSAAQQVRPTARKWREEKADLSALRGKVQPRPFACRANH</sequence>
<evidence type="ECO:0000256" key="2">
    <source>
        <dbReference type="SAM" id="SignalP"/>
    </source>
</evidence>
<comment type="caution">
    <text evidence="3">The sequence shown here is derived from an EMBL/GenBank/DDBJ whole genome shotgun (WGS) entry which is preliminary data.</text>
</comment>
<feature type="signal peptide" evidence="2">
    <location>
        <begin position="1"/>
        <end position="22"/>
    </location>
</feature>
<reference evidence="3" key="2">
    <citation type="submission" date="2023-06" db="EMBL/GenBank/DDBJ databases">
        <authorList>
            <consortium name="Lawrence Berkeley National Laboratory"/>
            <person name="Haridas S."/>
            <person name="Hensen N."/>
            <person name="Bonometti L."/>
            <person name="Westerberg I."/>
            <person name="Brannstrom I.O."/>
            <person name="Guillou S."/>
            <person name="Cros-Aarteil S."/>
            <person name="Calhoun S."/>
            <person name="Kuo A."/>
            <person name="Mondo S."/>
            <person name="Pangilinan J."/>
            <person name="Riley R."/>
            <person name="Labutti K."/>
            <person name="Andreopoulos B."/>
            <person name="Lipzen A."/>
            <person name="Chen C."/>
            <person name="Yanf M."/>
            <person name="Daum C."/>
            <person name="Ng V."/>
            <person name="Clum A."/>
            <person name="Steindorff A."/>
            <person name="Ohm R."/>
            <person name="Martin F."/>
            <person name="Silar P."/>
            <person name="Natvig D."/>
            <person name="Lalanne C."/>
            <person name="Gautier V."/>
            <person name="Ament-Velasquez S.L."/>
            <person name="Kruys A."/>
            <person name="Hutchinson M.I."/>
            <person name="Powell A.J."/>
            <person name="Barry K."/>
            <person name="Miller A.N."/>
            <person name="Grigoriev I.V."/>
            <person name="Debuchy R."/>
            <person name="Gladieux P."/>
            <person name="Thoren M.H."/>
            <person name="Johannesson H."/>
        </authorList>
    </citation>
    <scope>NUCLEOTIDE SEQUENCE</scope>
    <source>
        <strain evidence="3">CBS 958.72</strain>
    </source>
</reference>
<keyword evidence="2" id="KW-0732">Signal</keyword>
<evidence type="ECO:0000313" key="3">
    <source>
        <dbReference type="EMBL" id="KAK3382152.1"/>
    </source>
</evidence>
<accession>A0AAE0NIL2</accession>
<feature type="region of interest" description="Disordered" evidence="1">
    <location>
        <begin position="72"/>
        <end position="114"/>
    </location>
</feature>
<evidence type="ECO:0000256" key="1">
    <source>
        <dbReference type="SAM" id="MobiDB-lite"/>
    </source>
</evidence>
<evidence type="ECO:0008006" key="5">
    <source>
        <dbReference type="Google" id="ProtNLM"/>
    </source>
</evidence>
<evidence type="ECO:0000313" key="4">
    <source>
        <dbReference type="Proteomes" id="UP001287356"/>
    </source>
</evidence>
<reference evidence="3" key="1">
    <citation type="journal article" date="2023" name="Mol. Phylogenet. Evol.">
        <title>Genome-scale phylogeny and comparative genomics of the fungal order Sordariales.</title>
        <authorList>
            <person name="Hensen N."/>
            <person name="Bonometti L."/>
            <person name="Westerberg I."/>
            <person name="Brannstrom I.O."/>
            <person name="Guillou S."/>
            <person name="Cros-Aarteil S."/>
            <person name="Calhoun S."/>
            <person name="Haridas S."/>
            <person name="Kuo A."/>
            <person name="Mondo S."/>
            <person name="Pangilinan J."/>
            <person name="Riley R."/>
            <person name="LaButti K."/>
            <person name="Andreopoulos B."/>
            <person name="Lipzen A."/>
            <person name="Chen C."/>
            <person name="Yan M."/>
            <person name="Daum C."/>
            <person name="Ng V."/>
            <person name="Clum A."/>
            <person name="Steindorff A."/>
            <person name="Ohm R.A."/>
            <person name="Martin F."/>
            <person name="Silar P."/>
            <person name="Natvig D.O."/>
            <person name="Lalanne C."/>
            <person name="Gautier V."/>
            <person name="Ament-Velasquez S.L."/>
            <person name="Kruys A."/>
            <person name="Hutchinson M.I."/>
            <person name="Powell A.J."/>
            <person name="Barry K."/>
            <person name="Miller A.N."/>
            <person name="Grigoriev I.V."/>
            <person name="Debuchy R."/>
            <person name="Gladieux P."/>
            <person name="Hiltunen Thoren M."/>
            <person name="Johannesson H."/>
        </authorList>
    </citation>
    <scope>NUCLEOTIDE SEQUENCE</scope>
    <source>
        <strain evidence="3">CBS 958.72</strain>
    </source>
</reference>
<dbReference type="Proteomes" id="UP001287356">
    <property type="component" value="Unassembled WGS sequence"/>
</dbReference>
<proteinExistence type="predicted"/>
<name>A0AAE0NIL2_9PEZI</name>